<organism evidence="1 2">
    <name type="scientific">Paracoccus haematequi</name>
    <dbReference type="NCBI Taxonomy" id="2491866"/>
    <lineage>
        <taxon>Bacteria</taxon>
        <taxon>Pseudomonadati</taxon>
        <taxon>Pseudomonadota</taxon>
        <taxon>Alphaproteobacteria</taxon>
        <taxon>Rhodobacterales</taxon>
        <taxon>Paracoccaceae</taxon>
        <taxon>Paracoccus</taxon>
    </lineage>
</organism>
<evidence type="ECO:0000313" key="1">
    <source>
        <dbReference type="EMBL" id="VDS08866.1"/>
    </source>
</evidence>
<name>A0A447IMY9_9RHOB</name>
<sequence length="70" mass="7520">MTDLPTIDHATVAPAAEGFAAKPLADTPEAHAAFQQATKEFAFSQTAWEVAMTNAGRFEAWDRVLFVPVG</sequence>
<dbReference type="EMBL" id="UZWE01000030">
    <property type="protein sequence ID" value="VDS08866.1"/>
    <property type="molecule type" value="Genomic_DNA"/>
</dbReference>
<evidence type="ECO:0000313" key="2">
    <source>
        <dbReference type="Proteomes" id="UP000270743"/>
    </source>
</evidence>
<keyword evidence="2" id="KW-1185">Reference proteome</keyword>
<dbReference type="AlphaFoldDB" id="A0A447IMY9"/>
<dbReference type="OrthoDB" id="7778546at2"/>
<reference evidence="1 2" key="1">
    <citation type="submission" date="2018-12" db="EMBL/GenBank/DDBJ databases">
        <authorList>
            <person name="Criscuolo A."/>
        </authorList>
    </citation>
    <scope>NUCLEOTIDE SEQUENCE [LARGE SCALE GENOMIC DNA]</scope>
    <source>
        <strain evidence="1">ACIP1116241</strain>
    </source>
</reference>
<protein>
    <submittedName>
        <fullName evidence="1">Uncharacterized protein</fullName>
    </submittedName>
</protein>
<accession>A0A447IMY9</accession>
<dbReference type="Proteomes" id="UP000270743">
    <property type="component" value="Unassembled WGS sequence"/>
</dbReference>
<dbReference type="RefSeq" id="WP_126154527.1">
    <property type="nucleotide sequence ID" value="NZ_UZWE01000030.1"/>
</dbReference>
<gene>
    <name evidence="1" type="ORF">PARHAE_02051</name>
</gene>
<proteinExistence type="predicted"/>